<proteinExistence type="predicted"/>
<gene>
    <name evidence="1" type="ORF">BKG82_26240</name>
</gene>
<comment type="caution">
    <text evidence="1">The sequence shown here is derived from an EMBL/GenBank/DDBJ whole genome shotgun (WGS) entry which is preliminary data.</text>
</comment>
<dbReference type="Proteomes" id="UP000180043">
    <property type="component" value="Unassembled WGS sequence"/>
</dbReference>
<evidence type="ECO:0000313" key="1">
    <source>
        <dbReference type="EMBL" id="OHU47160.1"/>
    </source>
</evidence>
<reference evidence="1 2" key="1">
    <citation type="submission" date="2016-10" db="EMBL/GenBank/DDBJ databases">
        <title>Evaluation of Human, Veterinary and Environmental Mycobacterium chelonae Isolates by Core Genome Phylogenomic Analysis, Targeted Gene Comparison, and Anti-microbial Susceptibility Patterns: A Tale of Mistaken Identities.</title>
        <authorList>
            <person name="Fogelson S.B."/>
            <person name="Camus A.C."/>
            <person name="Lorenz W."/>
            <person name="Vasireddy R."/>
            <person name="Vasireddy S."/>
            <person name="Smith T."/>
            <person name="Brown-Elliott B.A."/>
            <person name="Wallace R.J.Jr."/>
            <person name="Hasan N.A."/>
            <person name="Reischl U."/>
            <person name="Sanchez S."/>
        </authorList>
    </citation>
    <scope>NUCLEOTIDE SEQUENCE [LARGE SCALE GENOMIC DNA]</scope>
    <source>
        <strain evidence="1 2">15515</strain>
    </source>
</reference>
<protein>
    <submittedName>
        <fullName evidence="1">Uncharacterized protein</fullName>
    </submittedName>
</protein>
<evidence type="ECO:0000313" key="2">
    <source>
        <dbReference type="Proteomes" id="UP000180043"/>
    </source>
</evidence>
<accession>A0A1S1LFR7</accession>
<dbReference type="EMBL" id="MLIQ01000042">
    <property type="protein sequence ID" value="OHU47160.1"/>
    <property type="molecule type" value="Genomic_DNA"/>
</dbReference>
<dbReference type="AlphaFoldDB" id="A0A1S1LFR7"/>
<organism evidence="1 2">
    <name type="scientific">Mycobacteroides chelonae</name>
    <name type="common">Mycobacterium chelonae</name>
    <dbReference type="NCBI Taxonomy" id="1774"/>
    <lineage>
        <taxon>Bacteria</taxon>
        <taxon>Bacillati</taxon>
        <taxon>Actinomycetota</taxon>
        <taxon>Actinomycetes</taxon>
        <taxon>Mycobacteriales</taxon>
        <taxon>Mycobacteriaceae</taxon>
        <taxon>Mycobacteroides</taxon>
    </lineage>
</organism>
<sequence>MGTLADLKRRFIPGTLVECVWHQGGLGMPANEIPPAMRGVRKVLRNRSVDVTFELNDGSGKESHLDWPRASCLQYDGDEFTVFSDEGKPVIRYRIVS</sequence>
<name>A0A1S1LFR7_MYCCH</name>